<feature type="compositionally biased region" description="Acidic residues" evidence="1">
    <location>
        <begin position="33"/>
        <end position="44"/>
    </location>
</feature>
<organism evidence="2 3">
    <name type="scientific">Pseudo-nitzschia multistriata</name>
    <dbReference type="NCBI Taxonomy" id="183589"/>
    <lineage>
        <taxon>Eukaryota</taxon>
        <taxon>Sar</taxon>
        <taxon>Stramenopiles</taxon>
        <taxon>Ochrophyta</taxon>
        <taxon>Bacillariophyta</taxon>
        <taxon>Bacillariophyceae</taxon>
        <taxon>Bacillariophycidae</taxon>
        <taxon>Bacillariales</taxon>
        <taxon>Bacillariaceae</taxon>
        <taxon>Pseudo-nitzschia</taxon>
    </lineage>
</organism>
<dbReference type="Proteomes" id="UP000291116">
    <property type="component" value="Unassembled WGS sequence"/>
</dbReference>
<dbReference type="EMBL" id="CAACVS010000037">
    <property type="protein sequence ID" value="VEU34742.1"/>
    <property type="molecule type" value="Genomic_DNA"/>
</dbReference>
<feature type="compositionally biased region" description="Basic and acidic residues" evidence="1">
    <location>
        <begin position="1"/>
        <end position="11"/>
    </location>
</feature>
<accession>A0A448YY55</accession>
<name>A0A448YY55_9STRA</name>
<feature type="region of interest" description="Disordered" evidence="1">
    <location>
        <begin position="1"/>
        <end position="54"/>
    </location>
</feature>
<feature type="region of interest" description="Disordered" evidence="1">
    <location>
        <begin position="209"/>
        <end position="232"/>
    </location>
</feature>
<feature type="region of interest" description="Disordered" evidence="1">
    <location>
        <begin position="155"/>
        <end position="178"/>
    </location>
</feature>
<keyword evidence="3" id="KW-1185">Reference proteome</keyword>
<dbReference type="OrthoDB" id="10535686at2759"/>
<reference evidence="2 3" key="1">
    <citation type="submission" date="2019-01" db="EMBL/GenBank/DDBJ databases">
        <authorList>
            <person name="Ferrante I. M."/>
        </authorList>
    </citation>
    <scope>NUCLEOTIDE SEQUENCE [LARGE SCALE GENOMIC DNA]</scope>
    <source>
        <strain evidence="2 3">B856</strain>
    </source>
</reference>
<evidence type="ECO:0000256" key="1">
    <source>
        <dbReference type="SAM" id="MobiDB-lite"/>
    </source>
</evidence>
<evidence type="ECO:0000313" key="2">
    <source>
        <dbReference type="EMBL" id="VEU34742.1"/>
    </source>
</evidence>
<evidence type="ECO:0000313" key="3">
    <source>
        <dbReference type="Proteomes" id="UP000291116"/>
    </source>
</evidence>
<dbReference type="AlphaFoldDB" id="A0A448YY55"/>
<protein>
    <submittedName>
        <fullName evidence="2">Uncharacterized protein</fullName>
    </submittedName>
</protein>
<proteinExistence type="predicted"/>
<sequence length="253" mass="27938">MPPPLKSKETPLDDGGDNTLRKEDINNSNGGEATDEDDEDESDELALATSPTAVANGGNTVTKLRCLNCWRVARKDCTGSLCIRCCTDETCTVHNEQRAKLAWKKAVTLGTTDLQKEARAKRARKIPKGRFKEEEFSYMHDTVVLWDLRSVLEPAPPRQNQAPSGASRGQLALPSAATTTTATAQASASAGAEYLNQCKVREEILRRSRKNNSAAAAVEGRPEATKVRRNYKGTKKRFRRLMEDLYQRSLALN</sequence>
<gene>
    <name evidence="2" type="ORF">PSNMU_V1.4_AUG-EV-PASAV3_0014700</name>
</gene>